<feature type="compositionally biased region" description="Basic and acidic residues" evidence="1">
    <location>
        <begin position="1"/>
        <end position="13"/>
    </location>
</feature>
<sequence length="164" mass="19082">MDLRRVTFRDLRPGRRHYPLRVHGRRTSRSPSRSPTRSSSREEESSTQSEGRVVSPADPFAPDARRRPIPSGPLARYLSPQDVRAQKTPQRMALRAEMESLTSLHYRDDYLKALGGQKKAITMKIHQQLADWLRLRDDQLTDDAVSLYTYEYTRLSKDMTTFDF</sequence>
<gene>
    <name evidence="2" type="ORF">PBRA_008157</name>
</gene>
<accession>A0A0G4IZU6</accession>
<dbReference type="AlphaFoldDB" id="A0A0G4IZU6"/>
<reference evidence="2 3" key="1">
    <citation type="submission" date="2015-02" db="EMBL/GenBank/DDBJ databases">
        <authorList>
            <person name="Chooi Y.-H."/>
        </authorList>
    </citation>
    <scope>NUCLEOTIDE SEQUENCE [LARGE SCALE GENOMIC DNA]</scope>
    <source>
        <strain evidence="2">E3</strain>
    </source>
</reference>
<dbReference type="Proteomes" id="UP000039324">
    <property type="component" value="Unassembled WGS sequence"/>
</dbReference>
<protein>
    <submittedName>
        <fullName evidence="2">Uncharacterized protein</fullName>
    </submittedName>
</protein>
<evidence type="ECO:0000313" key="2">
    <source>
        <dbReference type="EMBL" id="CEP00845.1"/>
    </source>
</evidence>
<name>A0A0G4IZU6_PLABS</name>
<keyword evidence="3" id="KW-1185">Reference proteome</keyword>
<feature type="compositionally biased region" description="Basic residues" evidence="1">
    <location>
        <begin position="14"/>
        <end position="28"/>
    </location>
</feature>
<evidence type="ECO:0000313" key="3">
    <source>
        <dbReference type="Proteomes" id="UP000039324"/>
    </source>
</evidence>
<evidence type="ECO:0000256" key="1">
    <source>
        <dbReference type="SAM" id="MobiDB-lite"/>
    </source>
</evidence>
<feature type="compositionally biased region" description="Low complexity" evidence="1">
    <location>
        <begin position="29"/>
        <end position="38"/>
    </location>
</feature>
<organism evidence="2 3">
    <name type="scientific">Plasmodiophora brassicae</name>
    <name type="common">Clubroot disease agent</name>
    <dbReference type="NCBI Taxonomy" id="37360"/>
    <lineage>
        <taxon>Eukaryota</taxon>
        <taxon>Sar</taxon>
        <taxon>Rhizaria</taxon>
        <taxon>Endomyxa</taxon>
        <taxon>Phytomyxea</taxon>
        <taxon>Plasmodiophorida</taxon>
        <taxon>Plasmodiophoridae</taxon>
        <taxon>Plasmodiophora</taxon>
    </lineage>
</organism>
<feature type="region of interest" description="Disordered" evidence="1">
    <location>
        <begin position="1"/>
        <end position="87"/>
    </location>
</feature>
<proteinExistence type="predicted"/>
<dbReference type="EMBL" id="CDSF01000103">
    <property type="protein sequence ID" value="CEP00845.1"/>
    <property type="molecule type" value="Genomic_DNA"/>
</dbReference>